<organism evidence="3 4">
    <name type="scientific">Trichococcus palustris</name>
    <dbReference type="NCBI Taxonomy" id="140314"/>
    <lineage>
        <taxon>Bacteria</taxon>
        <taxon>Bacillati</taxon>
        <taxon>Bacillota</taxon>
        <taxon>Bacilli</taxon>
        <taxon>Lactobacillales</taxon>
        <taxon>Carnobacteriaceae</taxon>
        <taxon>Trichococcus</taxon>
    </lineage>
</organism>
<evidence type="ECO:0000313" key="4">
    <source>
        <dbReference type="Proteomes" id="UP000242754"/>
    </source>
</evidence>
<reference evidence="3 4" key="1">
    <citation type="submission" date="2016-02" db="EMBL/GenBank/DDBJ databases">
        <authorList>
            <person name="Wen L."/>
            <person name="He K."/>
            <person name="Yang H."/>
        </authorList>
    </citation>
    <scope>NUCLEOTIDE SEQUENCE [LARGE SCALE GENOMIC DNA]</scope>
    <source>
        <strain evidence="3">Trichococcus palustris</strain>
    </source>
</reference>
<dbReference type="GO" id="GO:0005737">
    <property type="term" value="C:cytoplasm"/>
    <property type="evidence" value="ECO:0007669"/>
    <property type="project" value="UniProtKB-SubCell"/>
</dbReference>
<dbReference type="STRING" id="140314.SAMN04488076_101161"/>
<dbReference type="Proteomes" id="UP000242754">
    <property type="component" value="Unassembled WGS sequence"/>
</dbReference>
<dbReference type="AlphaFoldDB" id="A0A143YBG3"/>
<sequence length="210" mass="22736">MLKEACVENFTNVPGVIARGAKRIELCDNLAVGGTTPSVGVIKIATDYCSDKAVPVIVILRPRGGDFVYSIMEKAIMMRDLEEIIALHSHGIAVGALTAANELDKPFLEEITKLAIDNGIELVFHMAFDHIPEDKQRDALLWLGKIGFTRILTHGGPAGNTIFDNAAHIAELAKISPDMTILPGGGITKDNLVELEKVLEFTEVHGTRIV</sequence>
<protein>
    <recommendedName>
        <fullName evidence="2">PF03932 family protein CutC</fullName>
    </recommendedName>
</protein>
<evidence type="ECO:0000256" key="2">
    <source>
        <dbReference type="HAMAP-Rule" id="MF_00795"/>
    </source>
</evidence>
<gene>
    <name evidence="2" type="primary">cutC</name>
    <name evidence="3" type="ORF">Tpal_678</name>
</gene>
<dbReference type="Gene3D" id="3.20.20.380">
    <property type="entry name" value="Copper homeostasis (CutC) domain"/>
    <property type="match status" value="1"/>
</dbReference>
<name>A0A143YBG3_9LACT</name>
<dbReference type="SUPFAM" id="SSF110395">
    <property type="entry name" value="CutC-like"/>
    <property type="match status" value="1"/>
</dbReference>
<dbReference type="PANTHER" id="PTHR12598">
    <property type="entry name" value="COPPER HOMEOSTASIS PROTEIN CUTC"/>
    <property type="match status" value="1"/>
</dbReference>
<evidence type="ECO:0000313" key="3">
    <source>
        <dbReference type="EMBL" id="CZQ85761.1"/>
    </source>
</evidence>
<comment type="similarity">
    <text evidence="1 2">Belongs to the CutC family.</text>
</comment>
<dbReference type="GO" id="GO:0005507">
    <property type="term" value="F:copper ion binding"/>
    <property type="evidence" value="ECO:0007669"/>
    <property type="project" value="TreeGrafter"/>
</dbReference>
<comment type="caution">
    <text evidence="2">Once thought to be involved in copper homeostasis, experiments in E.coli have shown this is not the case.</text>
</comment>
<dbReference type="HAMAP" id="MF_00795">
    <property type="entry name" value="CutC"/>
    <property type="match status" value="1"/>
</dbReference>
<dbReference type="RefSeq" id="WP_087031431.1">
    <property type="nucleotide sequence ID" value="NZ_FJNE01000002.1"/>
</dbReference>
<keyword evidence="4" id="KW-1185">Reference proteome</keyword>
<dbReference type="Pfam" id="PF03932">
    <property type="entry name" value="CutC"/>
    <property type="match status" value="1"/>
</dbReference>
<accession>A0A143YBG3</accession>
<dbReference type="InterPro" id="IPR005627">
    <property type="entry name" value="CutC-like"/>
</dbReference>
<evidence type="ECO:0000256" key="1">
    <source>
        <dbReference type="ARBA" id="ARBA00007768"/>
    </source>
</evidence>
<proteinExistence type="inferred from homology"/>
<dbReference type="PANTHER" id="PTHR12598:SF0">
    <property type="entry name" value="COPPER HOMEOSTASIS PROTEIN CUTC HOMOLOG"/>
    <property type="match status" value="1"/>
</dbReference>
<dbReference type="InterPro" id="IPR036822">
    <property type="entry name" value="CutC-like_dom_sf"/>
</dbReference>
<keyword evidence="2" id="KW-0963">Cytoplasm</keyword>
<dbReference type="EMBL" id="FJNE01000002">
    <property type="protein sequence ID" value="CZQ85761.1"/>
    <property type="molecule type" value="Genomic_DNA"/>
</dbReference>
<dbReference type="OrthoDB" id="9815677at2"/>
<comment type="subcellular location">
    <subcellularLocation>
        <location evidence="2">Cytoplasm</location>
    </subcellularLocation>
</comment>